<dbReference type="FunFam" id="3.90.550.50:FF:000036">
    <property type="entry name" value="Putative glycosyltransferase family 31 protein"/>
    <property type="match status" value="1"/>
</dbReference>
<dbReference type="AlphaFoldDB" id="A0A3N2PKR5"/>
<dbReference type="OrthoDB" id="414175at2759"/>
<keyword evidence="5" id="KW-0735">Signal-anchor</keyword>
<evidence type="ECO:0000259" key="9">
    <source>
        <dbReference type="Pfam" id="PF02434"/>
    </source>
</evidence>
<dbReference type="InterPro" id="IPR003378">
    <property type="entry name" value="Fringe-like_glycosylTrfase"/>
</dbReference>
<keyword evidence="4" id="KW-0812">Transmembrane</keyword>
<keyword evidence="2" id="KW-0328">Glycosyltransferase</keyword>
<dbReference type="GeneID" id="39576956"/>
<dbReference type="Proteomes" id="UP000272025">
    <property type="component" value="Unassembled WGS sequence"/>
</dbReference>
<evidence type="ECO:0000256" key="3">
    <source>
        <dbReference type="ARBA" id="ARBA00022679"/>
    </source>
</evidence>
<evidence type="ECO:0000256" key="7">
    <source>
        <dbReference type="ARBA" id="ARBA00023136"/>
    </source>
</evidence>
<keyword evidence="7" id="KW-0472">Membrane</keyword>
<sequence>MASVVHQVPLEVDLVPQGFNDTDLDAPGSTHLMNCGIDTEHLRQIREKYELGEHMEYFKRYVRFSRQPIDRFRHTHLRQKFLDHPFQLVNVNAESRDDECTAPLQVPVTQSDFPGHVDLSEFMFAISTTYGRIDDPKSSPIKEWAYWLTDSNGNSNGGKLILQLINASDEELEDVTNRLARAGIDADVGHGDNRVEMAVRYLELVPMLYNHQDRPKKKWLVLCDDDTYFTAMHSLVARFKKYDHNKPLYIGTLSEDVGALERHGSQAFGGAGVFLSLPLAKMINELHPSCRTPAKIAESNSGWGPQGDILLRKCIYENTNVRLTQLWDLWQLDLYGDPAGFYEGGIKPFSVHHFKGGGWHYAYPFQTTKIAHACGEDCPFQRFITTDDFIISNGFSVASYPQGIDFDLDQFEGTFFAAPENRGWNLDFMYGPQRPSLLKTGKKIAWELRESHNNEDGSVLQTYILKSSDERWKVNNQPMRALDGVIELVWLPA</sequence>
<comment type="subcellular location">
    <subcellularLocation>
        <location evidence="8">Endomembrane system</location>
        <topology evidence="8">Single-pass membrane protein</topology>
    </subcellularLocation>
    <subcellularLocation>
        <location evidence="1">Membrane</location>
        <topology evidence="1">Single-pass type II membrane protein</topology>
    </subcellularLocation>
</comment>
<dbReference type="GO" id="GO:0016020">
    <property type="term" value="C:membrane"/>
    <property type="evidence" value="ECO:0007669"/>
    <property type="project" value="UniProtKB-SubCell"/>
</dbReference>
<name>A0A3N2PKR5_SODAK</name>
<dbReference type="GO" id="GO:0012505">
    <property type="term" value="C:endomembrane system"/>
    <property type="evidence" value="ECO:0007669"/>
    <property type="project" value="UniProtKB-SubCell"/>
</dbReference>
<keyword evidence="3" id="KW-0808">Transferase</keyword>
<evidence type="ECO:0000256" key="8">
    <source>
        <dbReference type="ARBA" id="ARBA00037847"/>
    </source>
</evidence>
<proteinExistence type="predicted"/>
<protein>
    <recommendedName>
        <fullName evidence="9">Fringe-like glycosyltransferase domain-containing protein</fullName>
    </recommendedName>
</protein>
<keyword evidence="6" id="KW-1133">Transmembrane helix</keyword>
<gene>
    <name evidence="10" type="ORF">SODALDRAFT_284647</name>
</gene>
<reference evidence="10 11" key="1">
    <citation type="journal article" date="2018" name="Mol. Ecol.">
        <title>The obligate alkalophilic soda-lake fungus Sodiomyces alkalinus has shifted to a protein diet.</title>
        <authorList>
            <person name="Grum-Grzhimaylo A.A."/>
            <person name="Falkoski D.L."/>
            <person name="van den Heuvel J."/>
            <person name="Valero-Jimenez C.A."/>
            <person name="Min B."/>
            <person name="Choi I.G."/>
            <person name="Lipzen A."/>
            <person name="Daum C.G."/>
            <person name="Aanen D.K."/>
            <person name="Tsang A."/>
            <person name="Henrissat B."/>
            <person name="Bilanenko E.N."/>
            <person name="de Vries R.P."/>
            <person name="van Kan J.A.L."/>
            <person name="Grigoriev I.V."/>
            <person name="Debets A.J.M."/>
        </authorList>
    </citation>
    <scope>NUCLEOTIDE SEQUENCE [LARGE SCALE GENOMIC DNA]</scope>
    <source>
        <strain evidence="10 11">F11</strain>
    </source>
</reference>
<organism evidence="10 11">
    <name type="scientific">Sodiomyces alkalinus (strain CBS 110278 / VKM F-3762 / F11)</name>
    <name type="common">Alkaliphilic filamentous fungus</name>
    <dbReference type="NCBI Taxonomy" id="1314773"/>
    <lineage>
        <taxon>Eukaryota</taxon>
        <taxon>Fungi</taxon>
        <taxon>Dikarya</taxon>
        <taxon>Ascomycota</taxon>
        <taxon>Pezizomycotina</taxon>
        <taxon>Sordariomycetes</taxon>
        <taxon>Hypocreomycetidae</taxon>
        <taxon>Glomerellales</taxon>
        <taxon>Plectosphaerellaceae</taxon>
        <taxon>Sodiomyces</taxon>
    </lineage>
</organism>
<evidence type="ECO:0000256" key="4">
    <source>
        <dbReference type="ARBA" id="ARBA00022692"/>
    </source>
</evidence>
<dbReference type="Pfam" id="PF02434">
    <property type="entry name" value="Fringe"/>
    <property type="match status" value="1"/>
</dbReference>
<evidence type="ECO:0000256" key="1">
    <source>
        <dbReference type="ARBA" id="ARBA00004606"/>
    </source>
</evidence>
<evidence type="ECO:0000256" key="2">
    <source>
        <dbReference type="ARBA" id="ARBA00022676"/>
    </source>
</evidence>
<dbReference type="STRING" id="1314773.A0A3N2PKR5"/>
<dbReference type="PANTHER" id="PTHR10811">
    <property type="entry name" value="FRINGE-RELATED"/>
    <property type="match status" value="1"/>
</dbReference>
<feature type="domain" description="Fringe-like glycosyltransferase" evidence="9">
    <location>
        <begin position="208"/>
        <end position="325"/>
    </location>
</feature>
<dbReference type="RefSeq" id="XP_028462911.1">
    <property type="nucleotide sequence ID" value="XM_028608478.1"/>
</dbReference>
<evidence type="ECO:0000256" key="6">
    <source>
        <dbReference type="ARBA" id="ARBA00022989"/>
    </source>
</evidence>
<dbReference type="GO" id="GO:0016757">
    <property type="term" value="F:glycosyltransferase activity"/>
    <property type="evidence" value="ECO:0007669"/>
    <property type="project" value="UniProtKB-KW"/>
</dbReference>
<accession>A0A3N2PKR5</accession>
<dbReference type="EMBL" id="ML119062">
    <property type="protein sequence ID" value="ROT35105.1"/>
    <property type="molecule type" value="Genomic_DNA"/>
</dbReference>
<evidence type="ECO:0000313" key="10">
    <source>
        <dbReference type="EMBL" id="ROT35105.1"/>
    </source>
</evidence>
<keyword evidence="11" id="KW-1185">Reference proteome</keyword>
<evidence type="ECO:0000256" key="5">
    <source>
        <dbReference type="ARBA" id="ARBA00022968"/>
    </source>
</evidence>
<dbReference type="Gene3D" id="3.90.550.50">
    <property type="match status" value="1"/>
</dbReference>
<evidence type="ECO:0000313" key="11">
    <source>
        <dbReference type="Proteomes" id="UP000272025"/>
    </source>
</evidence>